<evidence type="ECO:0000313" key="1">
    <source>
        <dbReference type="EMBL" id="MFC4292048.1"/>
    </source>
</evidence>
<organism evidence="1 2">
    <name type="scientific">Sphingorhabdus arenilitoris</name>
    <dbReference type="NCBI Taxonomy" id="1490041"/>
    <lineage>
        <taxon>Bacteria</taxon>
        <taxon>Pseudomonadati</taxon>
        <taxon>Pseudomonadota</taxon>
        <taxon>Alphaproteobacteria</taxon>
        <taxon>Sphingomonadales</taxon>
        <taxon>Sphingomonadaceae</taxon>
        <taxon>Sphingorhabdus</taxon>
    </lineage>
</organism>
<dbReference type="Gene3D" id="3.20.20.370">
    <property type="entry name" value="Glycoside hydrolase/deacetylase"/>
    <property type="match status" value="1"/>
</dbReference>
<dbReference type="Proteomes" id="UP001595887">
    <property type="component" value="Unassembled WGS sequence"/>
</dbReference>
<proteinExistence type="predicted"/>
<sequence length="330" mass="37246">MNAVPKVMAHPQFVDTNKLGGPRFLITVDTEEEFDWDAPFSRSAHGTEHVVAISRFQQMCESHRVKPAYLIDYPVANDPRAIELLGGYAHDGRADIGVQLHPWVNPPFDEIVNRDNSYACNLEPALERQKLSVLHETITENFRIKPDIYRAGRYGAGDATADILRELGICIDTSVRSHFDYSSQGGPDYFDYPLSPYWIQRSELMELPITTVFRGILRKMGVSVFRDMLSSKTSRSIMARTGMLERIALTPEGIPLTKAIEGIDCALQDGVPILNFSFHSPSLQPGHTNYVRNEADLEIFYQWWNGIFAHLDKNGVAPISVREIKEAFFG</sequence>
<dbReference type="RefSeq" id="WP_381422409.1">
    <property type="nucleotide sequence ID" value="NZ_JBHSDH010000013.1"/>
</dbReference>
<comment type="caution">
    <text evidence="1">The sequence shown here is derived from an EMBL/GenBank/DDBJ whole genome shotgun (WGS) entry which is preliminary data.</text>
</comment>
<evidence type="ECO:0000313" key="2">
    <source>
        <dbReference type="Proteomes" id="UP001595887"/>
    </source>
</evidence>
<keyword evidence="2" id="KW-1185">Reference proteome</keyword>
<reference evidence="2" key="1">
    <citation type="journal article" date="2019" name="Int. J. Syst. Evol. Microbiol.">
        <title>The Global Catalogue of Microorganisms (GCM) 10K type strain sequencing project: providing services to taxonomists for standard genome sequencing and annotation.</title>
        <authorList>
            <consortium name="The Broad Institute Genomics Platform"/>
            <consortium name="The Broad Institute Genome Sequencing Center for Infectious Disease"/>
            <person name="Wu L."/>
            <person name="Ma J."/>
        </authorList>
    </citation>
    <scope>NUCLEOTIDE SEQUENCE [LARGE SCALE GENOMIC DNA]</scope>
    <source>
        <strain evidence="2">CECT 8531</strain>
    </source>
</reference>
<dbReference type="CDD" id="cd10935">
    <property type="entry name" value="CE4_WalW"/>
    <property type="match status" value="1"/>
</dbReference>
<name>A0ABV8RF87_9SPHN</name>
<dbReference type="SUPFAM" id="SSF88713">
    <property type="entry name" value="Glycoside hydrolase/deacetylase"/>
    <property type="match status" value="1"/>
</dbReference>
<accession>A0ABV8RF87</accession>
<gene>
    <name evidence="1" type="ORF">ACFOWX_06425</name>
</gene>
<dbReference type="InterPro" id="IPR011330">
    <property type="entry name" value="Glyco_hydro/deAcase_b/a-brl"/>
</dbReference>
<dbReference type="EMBL" id="JBHSDH010000013">
    <property type="protein sequence ID" value="MFC4292048.1"/>
    <property type="molecule type" value="Genomic_DNA"/>
</dbReference>
<protein>
    <submittedName>
        <fullName evidence="1">Polysaccharide deacetylase family protein</fullName>
    </submittedName>
</protein>